<dbReference type="OrthoDB" id="5426982at2759"/>
<reference evidence="2" key="1">
    <citation type="journal article" date="2020" name="Stud. Mycol.">
        <title>101 Dothideomycetes genomes: a test case for predicting lifestyles and emergence of pathogens.</title>
        <authorList>
            <person name="Haridas S."/>
            <person name="Albert R."/>
            <person name="Binder M."/>
            <person name="Bloem J."/>
            <person name="Labutti K."/>
            <person name="Salamov A."/>
            <person name="Andreopoulos B."/>
            <person name="Baker S."/>
            <person name="Barry K."/>
            <person name="Bills G."/>
            <person name="Bluhm B."/>
            <person name="Cannon C."/>
            <person name="Castanera R."/>
            <person name="Culley D."/>
            <person name="Daum C."/>
            <person name="Ezra D."/>
            <person name="Gonzalez J."/>
            <person name="Henrissat B."/>
            <person name="Kuo A."/>
            <person name="Liang C."/>
            <person name="Lipzen A."/>
            <person name="Lutzoni F."/>
            <person name="Magnuson J."/>
            <person name="Mondo S."/>
            <person name="Nolan M."/>
            <person name="Ohm R."/>
            <person name="Pangilinan J."/>
            <person name="Park H.-J."/>
            <person name="Ramirez L."/>
            <person name="Alfaro M."/>
            <person name="Sun H."/>
            <person name="Tritt A."/>
            <person name="Yoshinaga Y."/>
            <person name="Zwiers L.-H."/>
            <person name="Turgeon B."/>
            <person name="Goodwin S."/>
            <person name="Spatafora J."/>
            <person name="Crous P."/>
            <person name="Grigoriev I."/>
        </authorList>
    </citation>
    <scope>NUCLEOTIDE SEQUENCE</scope>
    <source>
        <strain evidence="2">CBS 133067</strain>
    </source>
</reference>
<dbReference type="AlphaFoldDB" id="A0A9P4I548"/>
<evidence type="ECO:0000313" key="3">
    <source>
        <dbReference type="Proteomes" id="UP000799772"/>
    </source>
</evidence>
<keyword evidence="3" id="KW-1185">Reference proteome</keyword>
<protein>
    <submittedName>
        <fullName evidence="2">Uncharacterized protein</fullName>
    </submittedName>
</protein>
<evidence type="ECO:0000256" key="1">
    <source>
        <dbReference type="SAM" id="MobiDB-lite"/>
    </source>
</evidence>
<dbReference type="Proteomes" id="UP000799772">
    <property type="component" value="Unassembled WGS sequence"/>
</dbReference>
<accession>A0A9P4I548</accession>
<gene>
    <name evidence="2" type="ORF">NA57DRAFT_81812</name>
</gene>
<dbReference type="EMBL" id="ML978141">
    <property type="protein sequence ID" value="KAF2092880.1"/>
    <property type="molecule type" value="Genomic_DNA"/>
</dbReference>
<proteinExistence type="predicted"/>
<name>A0A9P4I548_9PEZI</name>
<feature type="region of interest" description="Disordered" evidence="1">
    <location>
        <begin position="174"/>
        <end position="218"/>
    </location>
</feature>
<comment type="caution">
    <text evidence="2">The sequence shown here is derived from an EMBL/GenBank/DDBJ whole genome shotgun (WGS) entry which is preliminary data.</text>
</comment>
<organism evidence="2 3">
    <name type="scientific">Rhizodiscina lignyota</name>
    <dbReference type="NCBI Taxonomy" id="1504668"/>
    <lineage>
        <taxon>Eukaryota</taxon>
        <taxon>Fungi</taxon>
        <taxon>Dikarya</taxon>
        <taxon>Ascomycota</taxon>
        <taxon>Pezizomycotina</taxon>
        <taxon>Dothideomycetes</taxon>
        <taxon>Pleosporomycetidae</taxon>
        <taxon>Aulographales</taxon>
        <taxon>Rhizodiscinaceae</taxon>
        <taxon>Rhizodiscina</taxon>
    </lineage>
</organism>
<sequence>MEGIGDFSIPNFLFEEQWYQEAGSAQQCDLLTEDTLEAPGLQLDSLNYQIAENSTADDSIATDLTAIGTLNYPQAHLSDDQWPFLQHDGFPYDNNTSTAGGPSDHDLNSFFFDNDLSLETTDLFGIMPDNSASLENSILRNTYPDLPNELQQLEPIHSASRELESGNIASLEQRSIAHSREPSVQEDTTVTSPADKKRKRGTKDSTETFRPMKTSRPGSKFAQLPGFQCFVLKPLHQPKKAEVSAERRREIAQVRRIGACLRCRFLKQPRQSLYSMSGAEWSNFKACIQMSPLDGLRPALYCSMQYLSIRNKRFYAVLPSSISFYSYGVEF</sequence>
<evidence type="ECO:0000313" key="2">
    <source>
        <dbReference type="EMBL" id="KAF2092880.1"/>
    </source>
</evidence>